<proteinExistence type="predicted"/>
<evidence type="ECO:0000313" key="4">
    <source>
        <dbReference type="Proteomes" id="UP000242877"/>
    </source>
</evidence>
<feature type="domain" description="Partial AB-hydrolase lipase" evidence="2">
    <location>
        <begin position="157"/>
        <end position="238"/>
    </location>
</feature>
<dbReference type="Pfam" id="PF04083">
    <property type="entry name" value="Abhydro_lipase"/>
    <property type="match status" value="1"/>
</dbReference>
<comment type="caution">
    <text evidence="3">The sequence shown here is derived from an EMBL/GenBank/DDBJ whole genome shotgun (WGS) entry which is preliminary data.</text>
</comment>
<evidence type="ECO:0000259" key="2">
    <source>
        <dbReference type="Pfam" id="PF04083"/>
    </source>
</evidence>
<dbReference type="OrthoDB" id="6130531at2759"/>
<dbReference type="SUPFAM" id="SSF53474">
    <property type="entry name" value="alpha/beta-Hydrolases"/>
    <property type="match status" value="1"/>
</dbReference>
<dbReference type="EMBL" id="AZGZ01000006">
    <property type="protein sequence ID" value="KZZ94500.1"/>
    <property type="molecule type" value="Genomic_DNA"/>
</dbReference>
<feature type="region of interest" description="Disordered" evidence="1">
    <location>
        <begin position="485"/>
        <end position="533"/>
    </location>
</feature>
<reference evidence="3 4" key="1">
    <citation type="journal article" date="2016" name="Genome Biol. Evol.">
        <title>Divergent and convergent evolution of fungal pathogenicity.</title>
        <authorList>
            <person name="Shang Y."/>
            <person name="Xiao G."/>
            <person name="Zheng P."/>
            <person name="Cen K."/>
            <person name="Zhan S."/>
            <person name="Wang C."/>
        </authorList>
    </citation>
    <scope>NUCLEOTIDE SEQUENCE [LARGE SCALE GENOMIC DNA]</scope>
    <source>
        <strain evidence="3 4">ARSEF 7405</strain>
    </source>
</reference>
<protein>
    <submittedName>
        <fullName evidence="3">Ab-hydrolase associated lipase</fullName>
    </submittedName>
</protein>
<evidence type="ECO:0000313" key="3">
    <source>
        <dbReference type="EMBL" id="KZZ94500.1"/>
    </source>
</evidence>
<dbReference type="Proteomes" id="UP000242877">
    <property type="component" value="Unassembled WGS sequence"/>
</dbReference>
<evidence type="ECO:0000256" key="1">
    <source>
        <dbReference type="SAM" id="MobiDB-lite"/>
    </source>
</evidence>
<name>A0A166P5D5_9EURO</name>
<accession>A0A166P5D5</accession>
<dbReference type="AlphaFoldDB" id="A0A166P5D5"/>
<feature type="compositionally biased region" description="Low complexity" evidence="1">
    <location>
        <begin position="568"/>
        <end position="583"/>
    </location>
</feature>
<organism evidence="3 4">
    <name type="scientific">Ascosphaera apis ARSEF 7405</name>
    <dbReference type="NCBI Taxonomy" id="392613"/>
    <lineage>
        <taxon>Eukaryota</taxon>
        <taxon>Fungi</taxon>
        <taxon>Dikarya</taxon>
        <taxon>Ascomycota</taxon>
        <taxon>Pezizomycotina</taxon>
        <taxon>Eurotiomycetes</taxon>
        <taxon>Eurotiomycetidae</taxon>
        <taxon>Onygenales</taxon>
        <taxon>Ascosphaeraceae</taxon>
        <taxon>Ascosphaera</taxon>
    </lineage>
</organism>
<dbReference type="VEuPathDB" id="FungiDB:AAP_01800"/>
<dbReference type="GO" id="GO:0006629">
    <property type="term" value="P:lipid metabolic process"/>
    <property type="evidence" value="ECO:0007669"/>
    <property type="project" value="InterPro"/>
</dbReference>
<dbReference type="PANTHER" id="PTHR11005">
    <property type="entry name" value="LYSOSOMAL ACID LIPASE-RELATED"/>
    <property type="match status" value="1"/>
</dbReference>
<dbReference type="InterPro" id="IPR029058">
    <property type="entry name" value="AB_hydrolase_fold"/>
</dbReference>
<dbReference type="Gene3D" id="3.40.50.1820">
    <property type="entry name" value="alpha/beta hydrolase"/>
    <property type="match status" value="1"/>
</dbReference>
<dbReference type="GO" id="GO:0016787">
    <property type="term" value="F:hydrolase activity"/>
    <property type="evidence" value="ECO:0007669"/>
    <property type="project" value="UniProtKB-KW"/>
</dbReference>
<keyword evidence="3" id="KW-0378">Hydrolase</keyword>
<feature type="region of interest" description="Disordered" evidence="1">
    <location>
        <begin position="563"/>
        <end position="587"/>
    </location>
</feature>
<sequence>MVVVPALLNEFGRALSRTWFRITHCSTPYATRLFYAEEVERRARRRVAEREWVKDGKRRAWKNTTAANTGEPVDVPVDPENGIIPPPEVAGTARAKNQRRLAEGEVGSFNGAAATDIEAERANEVTIQVETEHGDGNVTTLGFTPTAGGPDPLNNDIPYYARRVGLDAEEYTVLTKDGYILELFHVYNPREYTPRRQSDRQMNPVYPFRYGKDKYRKRKYPILMMSGLLQHVGSYCTNDDASLAFYFAKIGYDVWLGGNRCGFNPRHIHLSRHDPKFWNWNVRHMGIFDLPALLSRVRYETGFDKVALVAHSQGSTQTLYALSHPKLAPGIASQISVACLLAPAAYAGQTLEALPFKFVRSLPHGVYSMFFGQQSFIPAMVHAQNILPKRFVAYMAYAVFNFLFHWTDARWERDLRARMFGFAPVFVSAEHMWWWLAKTGFAGRGCMFWDGDADPVIRLEEVGAKIEEEPSVEEVHERDIRSGVITEDDPSLPEGAKQKRNDLNPHPPVIPATLPSNAFHPPATSGHADENTPWFSTPTPPLALFIPAQDQLVDGPRLLKRLTAGKDPYTSPTPSSHPSSSTTREIEPNANICHVSILDNYEHLDPLWAIDAVDRVGTKIRDIVWHEIKKERQEEGHDPLLDRLVVPKDVGCLEGEIDIGKRRGSGRQNQSQMN</sequence>
<keyword evidence="4" id="KW-1185">Reference proteome</keyword>
<dbReference type="InterPro" id="IPR006693">
    <property type="entry name" value="AB_hydrolase_lipase"/>
</dbReference>
<gene>
    <name evidence="3" type="ORF">AAP_01800</name>
</gene>